<keyword evidence="3" id="KW-1185">Reference proteome</keyword>
<accession>A0ABY5SA16</accession>
<dbReference type="InterPro" id="IPR036237">
    <property type="entry name" value="Xyl_isomerase-like_sf"/>
</dbReference>
<dbReference type="EMBL" id="CP091430">
    <property type="protein sequence ID" value="UVI29667.1"/>
    <property type="molecule type" value="Genomic_DNA"/>
</dbReference>
<dbReference type="Pfam" id="PF01261">
    <property type="entry name" value="AP_endonuc_2"/>
    <property type="match status" value="1"/>
</dbReference>
<dbReference type="InterPro" id="IPR013022">
    <property type="entry name" value="Xyl_isomerase-like_TIM-brl"/>
</dbReference>
<reference evidence="2" key="1">
    <citation type="submission" date="2022-01" db="EMBL/GenBank/DDBJ databases">
        <title>Paenibacillus spongiae sp. nov., isolated from marine sponge.</title>
        <authorList>
            <person name="Li Z."/>
            <person name="Zhang M."/>
        </authorList>
    </citation>
    <scope>NUCLEOTIDE SEQUENCE</scope>
    <source>
        <strain evidence="2">PHS-Z3</strain>
    </source>
</reference>
<evidence type="ECO:0000313" key="2">
    <source>
        <dbReference type="EMBL" id="UVI29667.1"/>
    </source>
</evidence>
<dbReference type="PANTHER" id="PTHR12110">
    <property type="entry name" value="HYDROXYPYRUVATE ISOMERASE"/>
    <property type="match status" value="1"/>
</dbReference>
<sequence>MKTKIIKATWGMEGMPLAEQFKKIAEAGYAGVESPLPSDEETAQFKELLARYNLDYVAMVFTGGEDHAASFEQQVERAVQFQPLLINSHSAQDSMPYNEQLKFFSRAIEIERQAGIQVGHETHRGRAMFTPWATAQLLDELPELKLTADFSHWCCVCESLLHDQEANLRRAFERTIHIHARVGYAEGPQVPHPGAPEYARELEAHVGWWQEIVNQRKAKGYDITTITPEFGPPGYLHTLPFTNQPVADLWEVCLWMTNHLNAKLQA</sequence>
<evidence type="ECO:0000313" key="3">
    <source>
        <dbReference type="Proteomes" id="UP001057877"/>
    </source>
</evidence>
<keyword evidence="2" id="KW-0413">Isomerase</keyword>
<dbReference type="SUPFAM" id="SSF51658">
    <property type="entry name" value="Xylose isomerase-like"/>
    <property type="match status" value="1"/>
</dbReference>
<name>A0ABY5SA16_9BACL</name>
<dbReference type="PANTHER" id="PTHR12110:SF21">
    <property type="entry name" value="XYLOSE ISOMERASE-LIKE TIM BARREL DOMAIN-CONTAINING PROTEIN"/>
    <property type="match status" value="1"/>
</dbReference>
<dbReference type="Proteomes" id="UP001057877">
    <property type="component" value="Chromosome"/>
</dbReference>
<dbReference type="InterPro" id="IPR050312">
    <property type="entry name" value="IolE/XylAMocC-like"/>
</dbReference>
<dbReference type="RefSeq" id="WP_258385756.1">
    <property type="nucleotide sequence ID" value="NZ_CP091430.1"/>
</dbReference>
<feature type="domain" description="Xylose isomerase-like TIM barrel" evidence="1">
    <location>
        <begin position="21"/>
        <end position="180"/>
    </location>
</feature>
<evidence type="ECO:0000259" key="1">
    <source>
        <dbReference type="Pfam" id="PF01261"/>
    </source>
</evidence>
<proteinExistence type="predicted"/>
<dbReference type="GO" id="GO:0016853">
    <property type="term" value="F:isomerase activity"/>
    <property type="evidence" value="ECO:0007669"/>
    <property type="project" value="UniProtKB-KW"/>
</dbReference>
<organism evidence="2 3">
    <name type="scientific">Paenibacillus spongiae</name>
    <dbReference type="NCBI Taxonomy" id="2909671"/>
    <lineage>
        <taxon>Bacteria</taxon>
        <taxon>Bacillati</taxon>
        <taxon>Bacillota</taxon>
        <taxon>Bacilli</taxon>
        <taxon>Bacillales</taxon>
        <taxon>Paenibacillaceae</taxon>
        <taxon>Paenibacillus</taxon>
    </lineage>
</organism>
<gene>
    <name evidence="2" type="ORF">L1F29_30360</name>
</gene>
<protein>
    <submittedName>
        <fullName evidence="2">Sugar phosphate isomerase/epimerase</fullName>
    </submittedName>
</protein>
<dbReference type="Gene3D" id="3.20.20.150">
    <property type="entry name" value="Divalent-metal-dependent TIM barrel enzymes"/>
    <property type="match status" value="1"/>
</dbReference>